<name>A0A1X7UMG2_AMPQE</name>
<accession>A0A1X7UMG2</accession>
<dbReference type="OrthoDB" id="24526at2759"/>
<evidence type="ECO:0000313" key="6">
    <source>
        <dbReference type="EnsemblMetazoa" id="Aqu2.1.28699_001"/>
    </source>
</evidence>
<evidence type="ECO:0000256" key="2">
    <source>
        <dbReference type="ARBA" id="ARBA00022771"/>
    </source>
</evidence>
<dbReference type="PROSITE" id="PS00028">
    <property type="entry name" value="ZINC_FINGER_C2H2_1"/>
    <property type="match status" value="1"/>
</dbReference>
<dbReference type="InParanoid" id="A0A1X7UMG2"/>
<dbReference type="eggNOG" id="ENOG502SEPA">
    <property type="taxonomic scope" value="Eukaryota"/>
</dbReference>
<gene>
    <name evidence="6" type="primary">105313158</name>
</gene>
<dbReference type="KEGG" id="aqu:105313158"/>
<dbReference type="InterPro" id="IPR046349">
    <property type="entry name" value="C1-like_sf"/>
</dbReference>
<dbReference type="PROSITE" id="PS50119">
    <property type="entry name" value="ZF_BBOX"/>
    <property type="match status" value="1"/>
</dbReference>
<proteinExistence type="predicted"/>
<protein>
    <recommendedName>
        <fullName evidence="5">B box-type domain-containing protein</fullName>
    </recommendedName>
</protein>
<keyword evidence="1" id="KW-0479">Metal-binding</keyword>
<dbReference type="PANTHER" id="PTHR46288">
    <property type="entry name" value="PHORBOL-ESTER/DAG-TYPE DOMAIN-CONTAINING PROTEIN"/>
    <property type="match status" value="1"/>
</dbReference>
<reference evidence="7" key="1">
    <citation type="journal article" date="2010" name="Nature">
        <title>The Amphimedon queenslandica genome and the evolution of animal complexity.</title>
        <authorList>
            <person name="Srivastava M."/>
            <person name="Simakov O."/>
            <person name="Chapman J."/>
            <person name="Fahey B."/>
            <person name="Gauthier M.E."/>
            <person name="Mitros T."/>
            <person name="Richards G.S."/>
            <person name="Conaco C."/>
            <person name="Dacre M."/>
            <person name="Hellsten U."/>
            <person name="Larroux C."/>
            <person name="Putnam N.H."/>
            <person name="Stanke M."/>
            <person name="Adamska M."/>
            <person name="Darling A."/>
            <person name="Degnan S.M."/>
            <person name="Oakley T.H."/>
            <person name="Plachetzki D.C."/>
            <person name="Zhai Y."/>
            <person name="Adamski M."/>
            <person name="Calcino A."/>
            <person name="Cummins S.F."/>
            <person name="Goodstein D.M."/>
            <person name="Harris C."/>
            <person name="Jackson D.J."/>
            <person name="Leys S.P."/>
            <person name="Shu S."/>
            <person name="Woodcroft B.J."/>
            <person name="Vervoort M."/>
            <person name="Kosik K.S."/>
            <person name="Manning G."/>
            <person name="Degnan B.M."/>
            <person name="Rokhsar D.S."/>
        </authorList>
    </citation>
    <scope>NUCLEOTIDE SEQUENCE [LARGE SCALE GENOMIC DNA]</scope>
</reference>
<dbReference type="InterPro" id="IPR000315">
    <property type="entry name" value="Znf_B-box"/>
</dbReference>
<organism evidence="6">
    <name type="scientific">Amphimedon queenslandica</name>
    <name type="common">Sponge</name>
    <dbReference type="NCBI Taxonomy" id="400682"/>
    <lineage>
        <taxon>Eukaryota</taxon>
        <taxon>Metazoa</taxon>
        <taxon>Porifera</taxon>
        <taxon>Demospongiae</taxon>
        <taxon>Heteroscleromorpha</taxon>
        <taxon>Haplosclerida</taxon>
        <taxon>Niphatidae</taxon>
        <taxon>Amphimedon</taxon>
    </lineage>
</organism>
<evidence type="ECO:0000256" key="3">
    <source>
        <dbReference type="ARBA" id="ARBA00022833"/>
    </source>
</evidence>
<evidence type="ECO:0000256" key="4">
    <source>
        <dbReference type="PROSITE-ProRule" id="PRU00024"/>
    </source>
</evidence>
<sequence length="423" mass="48910">MADERIQDHPYHPHPLIKKDTRLLYKEFGSRWKCDICQRSFDGRSDNSTHQYAYHCTQCKRPDYFDCCEDCFRGYTHSFHTHRLKPAQSNVCHSKTKGVWSCDACRRVFGISNNQTNYHCEKCDVDLCTDCFKGKWRHALHQDGSHTLYPIDPRIEYRHYKSWSCEACNKEGTHGDKLWLLYHCKQCDEDICDTCFKGTKHHQHQHGLVEKERGEDFKNCSVCSLQIYSQFYYSCRFPSCRFYMCSECFQAPPKPHPLHPAHPLHLSDPLTVYPDVGGAWHCDNCKRSTTNPLAKMHHCQVCEFDLCDICFRTDSPKATPTLWPHPPTSAPPVSQQHKFFASKEQYQRPYVRPITHFIPSPPTSIPAPMLCRICGLATARLTPTHNGRGHSEALYCQECAKTVLEAGETCYKCGQVPDGMKML</sequence>
<dbReference type="InterPro" id="IPR013087">
    <property type="entry name" value="Znf_C2H2_type"/>
</dbReference>
<evidence type="ECO:0000313" key="7">
    <source>
        <dbReference type="Proteomes" id="UP000007879"/>
    </source>
</evidence>
<dbReference type="Gene3D" id="3.30.60.90">
    <property type="match status" value="2"/>
</dbReference>
<dbReference type="GO" id="GO:0008270">
    <property type="term" value="F:zinc ion binding"/>
    <property type="evidence" value="ECO:0007669"/>
    <property type="project" value="UniProtKB-KW"/>
</dbReference>
<keyword evidence="7" id="KW-1185">Reference proteome</keyword>
<dbReference type="SUPFAM" id="SSF57889">
    <property type="entry name" value="Cysteine-rich domain"/>
    <property type="match status" value="3"/>
</dbReference>
<keyword evidence="2 4" id="KW-0863">Zinc-finger</keyword>
<keyword evidence="3" id="KW-0862">Zinc</keyword>
<dbReference type="EnsemblMetazoa" id="Aqu2.1.28699_001">
    <property type="protein sequence ID" value="Aqu2.1.28699_001"/>
    <property type="gene ID" value="Aqu2.1.28699"/>
</dbReference>
<reference evidence="6" key="2">
    <citation type="submission" date="2017-05" db="UniProtKB">
        <authorList>
            <consortium name="EnsemblMetazoa"/>
        </authorList>
    </citation>
    <scope>IDENTIFICATION</scope>
</reference>
<dbReference type="SMART" id="SM00291">
    <property type="entry name" value="ZnF_ZZ"/>
    <property type="match status" value="3"/>
</dbReference>
<dbReference type="InterPro" id="IPR043145">
    <property type="entry name" value="Znf_ZZ_sf"/>
</dbReference>
<dbReference type="PANTHER" id="PTHR46288:SF80">
    <property type="entry name" value="CYSTEINE_HISTIDINE-RICH C1 DOMAIN FAMILY PROTEIN"/>
    <property type="match status" value="1"/>
</dbReference>
<dbReference type="InterPro" id="IPR000433">
    <property type="entry name" value="Znf_ZZ"/>
</dbReference>
<dbReference type="AlphaFoldDB" id="A0A1X7UMG2"/>
<evidence type="ECO:0000256" key="1">
    <source>
        <dbReference type="ARBA" id="ARBA00022723"/>
    </source>
</evidence>
<feature type="domain" description="B box-type" evidence="5">
    <location>
        <begin position="97"/>
        <end position="151"/>
    </location>
</feature>
<dbReference type="EnsemblMetazoa" id="XM_011406347.2">
    <property type="protein sequence ID" value="XP_011404649.1"/>
    <property type="gene ID" value="LOC105313158"/>
</dbReference>
<dbReference type="Proteomes" id="UP000007879">
    <property type="component" value="Unassembled WGS sequence"/>
</dbReference>
<evidence type="ECO:0000259" key="5">
    <source>
        <dbReference type="PROSITE" id="PS50119"/>
    </source>
</evidence>